<comment type="similarity">
    <text evidence="5">Belongs to the glycosyltransferase 23 family.</text>
</comment>
<evidence type="ECO:0000256" key="3">
    <source>
        <dbReference type="ARBA" id="ARBA00022679"/>
    </source>
</evidence>
<dbReference type="PROSITE" id="PS50002">
    <property type="entry name" value="SH3"/>
    <property type="match status" value="1"/>
</dbReference>
<dbReference type="InterPro" id="IPR027350">
    <property type="entry name" value="GT23_dom"/>
</dbReference>
<dbReference type="Pfam" id="PF14604">
    <property type="entry name" value="SH3_9"/>
    <property type="match status" value="1"/>
</dbReference>
<dbReference type="EMBL" id="JAIWYP010000001">
    <property type="protein sequence ID" value="KAH3883862.1"/>
    <property type="molecule type" value="Genomic_DNA"/>
</dbReference>
<dbReference type="Gene3D" id="3.40.50.11350">
    <property type="match status" value="1"/>
</dbReference>
<comment type="caution">
    <text evidence="5">Lacks conserved residue(s) required for the propagation of feature annotation.</text>
</comment>
<dbReference type="Proteomes" id="UP000828390">
    <property type="component" value="Unassembled WGS sequence"/>
</dbReference>
<evidence type="ECO:0000256" key="2">
    <source>
        <dbReference type="ARBA" id="ARBA00022676"/>
    </source>
</evidence>
<dbReference type="GO" id="GO:0006487">
    <property type="term" value="P:protein N-linked glycosylation"/>
    <property type="evidence" value="ECO:0007669"/>
    <property type="project" value="TreeGrafter"/>
</dbReference>
<feature type="domain" description="GT23" evidence="7">
    <location>
        <begin position="1"/>
        <end position="111"/>
    </location>
</feature>
<evidence type="ECO:0000259" key="6">
    <source>
        <dbReference type="PROSITE" id="PS50002"/>
    </source>
</evidence>
<dbReference type="GO" id="GO:0046921">
    <property type="term" value="F:alpha-(1-&gt;6)-fucosyltransferase activity"/>
    <property type="evidence" value="ECO:0007669"/>
    <property type="project" value="TreeGrafter"/>
</dbReference>
<dbReference type="PANTHER" id="PTHR13132:SF29">
    <property type="entry name" value="ALPHA-(1,6)-FUCOSYLTRANSFERASE"/>
    <property type="match status" value="1"/>
</dbReference>
<dbReference type="Pfam" id="PF19745">
    <property type="entry name" value="FUT8_N_cat"/>
    <property type="match status" value="1"/>
</dbReference>
<evidence type="ECO:0000256" key="1">
    <source>
        <dbReference type="ARBA" id="ARBA00022443"/>
    </source>
</evidence>
<dbReference type="InterPro" id="IPR036028">
    <property type="entry name" value="SH3-like_dom_sf"/>
</dbReference>
<keyword evidence="1 4" id="KW-0728">SH3 domain</keyword>
<dbReference type="SUPFAM" id="SSF50044">
    <property type="entry name" value="SH3-domain"/>
    <property type="match status" value="1"/>
</dbReference>
<feature type="domain" description="SH3" evidence="6">
    <location>
        <begin position="120"/>
        <end position="181"/>
    </location>
</feature>
<accession>A0A9D4RZ22</accession>
<dbReference type="OrthoDB" id="6135879at2759"/>
<reference evidence="8" key="2">
    <citation type="submission" date="2020-11" db="EMBL/GenBank/DDBJ databases">
        <authorList>
            <person name="McCartney M.A."/>
            <person name="Auch B."/>
            <person name="Kono T."/>
            <person name="Mallez S."/>
            <person name="Becker A."/>
            <person name="Gohl D.M."/>
            <person name="Silverstein K.A.T."/>
            <person name="Koren S."/>
            <person name="Bechman K.B."/>
            <person name="Herman A."/>
            <person name="Abrahante J.E."/>
            <person name="Garbe J."/>
        </authorList>
    </citation>
    <scope>NUCLEOTIDE SEQUENCE</scope>
    <source>
        <strain evidence="8">Duluth1</strain>
        <tissue evidence="8">Whole animal</tissue>
    </source>
</reference>
<reference evidence="8" key="1">
    <citation type="journal article" date="2019" name="bioRxiv">
        <title>The Genome of the Zebra Mussel, Dreissena polymorpha: A Resource for Invasive Species Research.</title>
        <authorList>
            <person name="McCartney M.A."/>
            <person name="Auch B."/>
            <person name="Kono T."/>
            <person name="Mallez S."/>
            <person name="Zhang Y."/>
            <person name="Obille A."/>
            <person name="Becker A."/>
            <person name="Abrahante J.E."/>
            <person name="Garbe J."/>
            <person name="Badalamenti J.P."/>
            <person name="Herman A."/>
            <person name="Mangelson H."/>
            <person name="Liachko I."/>
            <person name="Sullivan S."/>
            <person name="Sone E.D."/>
            <person name="Koren S."/>
            <person name="Silverstein K.A.T."/>
            <person name="Beckman K.B."/>
            <person name="Gohl D.M."/>
        </authorList>
    </citation>
    <scope>NUCLEOTIDE SEQUENCE</scope>
    <source>
        <strain evidence="8">Duluth1</strain>
        <tissue evidence="8">Whole animal</tissue>
    </source>
</reference>
<dbReference type="AlphaFoldDB" id="A0A9D4RZ22"/>
<dbReference type="PROSITE" id="PS51659">
    <property type="entry name" value="GT23"/>
    <property type="match status" value="1"/>
</dbReference>
<name>A0A9D4RZ22_DREPO</name>
<dbReference type="PANTHER" id="PTHR13132">
    <property type="entry name" value="ALPHA- 1,6 -FUCOSYLTRANSFERASE"/>
    <property type="match status" value="1"/>
</dbReference>
<evidence type="ECO:0008006" key="10">
    <source>
        <dbReference type="Google" id="ProtNLM"/>
    </source>
</evidence>
<keyword evidence="9" id="KW-1185">Reference proteome</keyword>
<gene>
    <name evidence="8" type="ORF">DPMN_007830</name>
</gene>
<protein>
    <recommendedName>
        <fullName evidence="10">GT23 domain-containing protein</fullName>
    </recommendedName>
</protein>
<comment type="caution">
    <text evidence="8">The sequence shown here is derived from an EMBL/GenBank/DDBJ whole genome shotgun (WGS) entry which is preliminary data.</text>
</comment>
<proteinExistence type="inferred from homology"/>
<keyword evidence="3 5" id="KW-0808">Transferase</keyword>
<sequence length="195" mass="22551">MRHVEEWFDVYEKQHSHIQRKVYIASDDPGVLHEAKKNYPNYTFVTDNDVSKIANGRSRYTDASLRGIILDIYLLSRCDYLVCTLSSNVCRAAYELMQPLHGDASKWFKSLDHTYYLETDHPHNFVALENHQSRREGEISFNAGDAIRLVESRWDGYFNGTHVKTGKSGLFPSYKTVTVIERAKMPTYPEVPDLL</sequence>
<evidence type="ECO:0000313" key="8">
    <source>
        <dbReference type="EMBL" id="KAH3883862.1"/>
    </source>
</evidence>
<evidence type="ECO:0000259" key="7">
    <source>
        <dbReference type="PROSITE" id="PS51659"/>
    </source>
</evidence>
<keyword evidence="2 5" id="KW-0328">Glycosyltransferase</keyword>
<dbReference type="InterPro" id="IPR045573">
    <property type="entry name" value="Fut8_N_cat"/>
</dbReference>
<dbReference type="SMART" id="SM00326">
    <property type="entry name" value="SH3"/>
    <property type="match status" value="1"/>
</dbReference>
<dbReference type="Gene3D" id="2.30.30.40">
    <property type="entry name" value="SH3 Domains"/>
    <property type="match status" value="1"/>
</dbReference>
<dbReference type="InterPro" id="IPR001452">
    <property type="entry name" value="SH3_domain"/>
</dbReference>
<organism evidence="8 9">
    <name type="scientific">Dreissena polymorpha</name>
    <name type="common">Zebra mussel</name>
    <name type="synonym">Mytilus polymorpha</name>
    <dbReference type="NCBI Taxonomy" id="45954"/>
    <lineage>
        <taxon>Eukaryota</taxon>
        <taxon>Metazoa</taxon>
        <taxon>Spiralia</taxon>
        <taxon>Lophotrochozoa</taxon>
        <taxon>Mollusca</taxon>
        <taxon>Bivalvia</taxon>
        <taxon>Autobranchia</taxon>
        <taxon>Heteroconchia</taxon>
        <taxon>Euheterodonta</taxon>
        <taxon>Imparidentia</taxon>
        <taxon>Neoheterodontei</taxon>
        <taxon>Myida</taxon>
        <taxon>Dreissenoidea</taxon>
        <taxon>Dreissenidae</taxon>
        <taxon>Dreissena</taxon>
    </lineage>
</organism>
<evidence type="ECO:0000256" key="5">
    <source>
        <dbReference type="PROSITE-ProRule" id="PRU00992"/>
    </source>
</evidence>
<evidence type="ECO:0000256" key="4">
    <source>
        <dbReference type="PROSITE-ProRule" id="PRU00192"/>
    </source>
</evidence>
<evidence type="ECO:0000313" key="9">
    <source>
        <dbReference type="Proteomes" id="UP000828390"/>
    </source>
</evidence>